<sequence>MGRADCRRNLKFLPAAIAKEEERKISNIGFPAAFPFRRPRRDEGNENSIPDLFEVINDRLIGQSCRFGFITMRTGVEAEIAVELFYHYDLHKCVCTYHVSKYNYYNLGITEVALISVSNAGIECESF</sequence>
<dbReference type="AlphaFoldDB" id="A0AAD4JEH0"/>
<evidence type="ECO:0000313" key="1">
    <source>
        <dbReference type="EMBL" id="KAH6832351.1"/>
    </source>
</evidence>
<name>A0AAD4JEH0_PERFH</name>
<accession>A0AAD4JEH0</accession>
<proteinExistence type="predicted"/>
<dbReference type="Proteomes" id="UP001190926">
    <property type="component" value="Unassembled WGS sequence"/>
</dbReference>
<protein>
    <submittedName>
        <fullName evidence="1">Uncharacterized protein</fullName>
    </submittedName>
</protein>
<keyword evidence="2" id="KW-1185">Reference proteome</keyword>
<dbReference type="EMBL" id="SDAM02000071">
    <property type="protein sequence ID" value="KAH6832351.1"/>
    <property type="molecule type" value="Genomic_DNA"/>
</dbReference>
<gene>
    <name evidence="1" type="ORF">C2S53_001759</name>
</gene>
<comment type="caution">
    <text evidence="1">The sequence shown here is derived from an EMBL/GenBank/DDBJ whole genome shotgun (WGS) entry which is preliminary data.</text>
</comment>
<organism evidence="1 2">
    <name type="scientific">Perilla frutescens var. hirtella</name>
    <name type="common">Perilla citriodora</name>
    <name type="synonym">Perilla setoyensis</name>
    <dbReference type="NCBI Taxonomy" id="608512"/>
    <lineage>
        <taxon>Eukaryota</taxon>
        <taxon>Viridiplantae</taxon>
        <taxon>Streptophyta</taxon>
        <taxon>Embryophyta</taxon>
        <taxon>Tracheophyta</taxon>
        <taxon>Spermatophyta</taxon>
        <taxon>Magnoliopsida</taxon>
        <taxon>eudicotyledons</taxon>
        <taxon>Gunneridae</taxon>
        <taxon>Pentapetalae</taxon>
        <taxon>asterids</taxon>
        <taxon>lamiids</taxon>
        <taxon>Lamiales</taxon>
        <taxon>Lamiaceae</taxon>
        <taxon>Nepetoideae</taxon>
        <taxon>Elsholtzieae</taxon>
        <taxon>Perilla</taxon>
    </lineage>
</organism>
<evidence type="ECO:0000313" key="2">
    <source>
        <dbReference type="Proteomes" id="UP001190926"/>
    </source>
</evidence>
<reference evidence="1 2" key="1">
    <citation type="journal article" date="2021" name="Nat. Commun.">
        <title>Incipient diploidization of the medicinal plant Perilla within 10,000 years.</title>
        <authorList>
            <person name="Zhang Y."/>
            <person name="Shen Q."/>
            <person name="Leng L."/>
            <person name="Zhang D."/>
            <person name="Chen S."/>
            <person name="Shi Y."/>
            <person name="Ning Z."/>
            <person name="Chen S."/>
        </authorList>
    </citation>
    <scope>NUCLEOTIDE SEQUENCE [LARGE SCALE GENOMIC DNA]</scope>
    <source>
        <strain evidence="2">cv. PC099</strain>
    </source>
</reference>